<dbReference type="AlphaFoldDB" id="A0A9N8H3X4"/>
<dbReference type="Proteomes" id="UP001153069">
    <property type="component" value="Unassembled WGS sequence"/>
</dbReference>
<proteinExistence type="predicted"/>
<dbReference type="EMBL" id="CAICTM010000070">
    <property type="protein sequence ID" value="CAB9499901.1"/>
    <property type="molecule type" value="Genomic_DNA"/>
</dbReference>
<organism evidence="2 3">
    <name type="scientific">Seminavis robusta</name>
    <dbReference type="NCBI Taxonomy" id="568900"/>
    <lineage>
        <taxon>Eukaryota</taxon>
        <taxon>Sar</taxon>
        <taxon>Stramenopiles</taxon>
        <taxon>Ochrophyta</taxon>
        <taxon>Bacillariophyta</taxon>
        <taxon>Bacillariophyceae</taxon>
        <taxon>Bacillariophycidae</taxon>
        <taxon>Naviculales</taxon>
        <taxon>Naviculaceae</taxon>
        <taxon>Seminavis</taxon>
    </lineage>
</organism>
<keyword evidence="1" id="KW-0732">Signal</keyword>
<evidence type="ECO:0008006" key="4">
    <source>
        <dbReference type="Google" id="ProtNLM"/>
    </source>
</evidence>
<sequence length="370" mass="42312">MSNSLKYIVALVLLALAGLAHYCREVYWSVDVAVATQESKVAQIRSIPLPNIIQTKDWPPPHTDIFMPLSNNRTSNIYAGFNLAVITICCLADEKHPDPYTSTQAINKEYFLRHGIPFIIFRACEFLGDWERILRAGQVLKHSSSLDFVAWMDCDAGVVAGPEDDAIVNPFVRFLRHFDLFNPLPSRRDAVGMVLSRHVDFSGARPYKTWYGFRPHLCENSKYWPESEAAAGDCLVNSGVLVVRNNDAGFKSINHFDEVMHWGNISWLQPSFNYILQEQIDRGTKNYPVKVVNGAWFNRKIKPLGLDFPEGEKNLTEAEFFRRRYWTKEIPTFLLHPWGVSPKIQFWDCAVAITPKSAGRIIDQCGHWLY</sequence>
<comment type="caution">
    <text evidence="2">The sequence shown here is derived from an EMBL/GenBank/DDBJ whole genome shotgun (WGS) entry which is preliminary data.</text>
</comment>
<name>A0A9N8H3X4_9STRA</name>
<keyword evidence="3" id="KW-1185">Reference proteome</keyword>
<evidence type="ECO:0000256" key="1">
    <source>
        <dbReference type="SAM" id="SignalP"/>
    </source>
</evidence>
<reference evidence="2" key="1">
    <citation type="submission" date="2020-06" db="EMBL/GenBank/DDBJ databases">
        <authorList>
            <consortium name="Plant Systems Biology data submission"/>
        </authorList>
    </citation>
    <scope>NUCLEOTIDE SEQUENCE</scope>
    <source>
        <strain evidence="2">D6</strain>
    </source>
</reference>
<protein>
    <recommendedName>
        <fullName evidence="4">Nucleotide-diphospho-sugar transferase</fullName>
    </recommendedName>
</protein>
<feature type="chain" id="PRO_5040302251" description="Nucleotide-diphospho-sugar transferase" evidence="1">
    <location>
        <begin position="21"/>
        <end position="370"/>
    </location>
</feature>
<accession>A0A9N8H3X4</accession>
<evidence type="ECO:0000313" key="2">
    <source>
        <dbReference type="EMBL" id="CAB9499901.1"/>
    </source>
</evidence>
<evidence type="ECO:0000313" key="3">
    <source>
        <dbReference type="Proteomes" id="UP001153069"/>
    </source>
</evidence>
<feature type="signal peptide" evidence="1">
    <location>
        <begin position="1"/>
        <end position="20"/>
    </location>
</feature>
<gene>
    <name evidence="2" type="ORF">SEMRO_71_G039450.1</name>
</gene>